<evidence type="ECO:0000313" key="6">
    <source>
        <dbReference type="EMBL" id="KAK5046578.1"/>
    </source>
</evidence>
<evidence type="ECO:0000256" key="4">
    <source>
        <dbReference type="SAM" id="MobiDB-lite"/>
    </source>
</evidence>
<feature type="region of interest" description="Disordered" evidence="4">
    <location>
        <begin position="1"/>
        <end position="21"/>
    </location>
</feature>
<keyword evidence="7" id="KW-1185">Reference proteome</keyword>
<keyword evidence="1" id="KW-0285">Flavoprotein</keyword>
<organism evidence="6 7">
    <name type="scientific">Exophiala bonariae</name>
    <dbReference type="NCBI Taxonomy" id="1690606"/>
    <lineage>
        <taxon>Eukaryota</taxon>
        <taxon>Fungi</taxon>
        <taxon>Dikarya</taxon>
        <taxon>Ascomycota</taxon>
        <taxon>Pezizomycotina</taxon>
        <taxon>Eurotiomycetes</taxon>
        <taxon>Chaetothyriomycetidae</taxon>
        <taxon>Chaetothyriales</taxon>
        <taxon>Herpotrichiellaceae</taxon>
        <taxon>Exophiala</taxon>
    </lineage>
</organism>
<evidence type="ECO:0000256" key="1">
    <source>
        <dbReference type="ARBA" id="ARBA00022630"/>
    </source>
</evidence>
<dbReference type="Gene3D" id="3.30.9.10">
    <property type="entry name" value="D-Amino Acid Oxidase, subunit A, domain 2"/>
    <property type="match status" value="1"/>
</dbReference>
<dbReference type="SUPFAM" id="SSF51905">
    <property type="entry name" value="FAD/NAD(P)-binding domain"/>
    <property type="match status" value="1"/>
</dbReference>
<dbReference type="PRINTS" id="PR00420">
    <property type="entry name" value="RNGMNOXGNASE"/>
</dbReference>
<dbReference type="GO" id="GO:0016709">
    <property type="term" value="F:oxidoreductase activity, acting on paired donors, with incorporation or reduction of molecular oxygen, NAD(P)H as one donor, and incorporation of one atom of oxygen"/>
    <property type="evidence" value="ECO:0007669"/>
    <property type="project" value="UniProtKB-ARBA"/>
</dbReference>
<dbReference type="InterPro" id="IPR002938">
    <property type="entry name" value="FAD-bd"/>
</dbReference>
<dbReference type="AlphaFoldDB" id="A0AAV9MXY9"/>
<dbReference type="GeneID" id="89975505"/>
<protein>
    <recommendedName>
        <fullName evidence="5">FAD-binding domain-containing protein</fullName>
    </recommendedName>
</protein>
<name>A0AAV9MXY9_9EURO</name>
<evidence type="ECO:0000256" key="2">
    <source>
        <dbReference type="ARBA" id="ARBA00022827"/>
    </source>
</evidence>
<dbReference type="Proteomes" id="UP001358417">
    <property type="component" value="Unassembled WGS sequence"/>
</dbReference>
<feature type="compositionally biased region" description="Polar residues" evidence="4">
    <location>
        <begin position="10"/>
        <end position="21"/>
    </location>
</feature>
<dbReference type="Pfam" id="PF01494">
    <property type="entry name" value="FAD_binding_3"/>
    <property type="match status" value="1"/>
</dbReference>
<accession>A0AAV9MXY9</accession>
<proteinExistence type="predicted"/>
<evidence type="ECO:0000256" key="3">
    <source>
        <dbReference type="ARBA" id="ARBA00023002"/>
    </source>
</evidence>
<evidence type="ECO:0000313" key="7">
    <source>
        <dbReference type="Proteomes" id="UP001358417"/>
    </source>
</evidence>
<feature type="domain" description="FAD-binding" evidence="5">
    <location>
        <begin position="36"/>
        <end position="394"/>
    </location>
</feature>
<comment type="caution">
    <text evidence="6">The sequence shown here is derived from an EMBL/GenBank/DDBJ whole genome shotgun (WGS) entry which is preliminary data.</text>
</comment>
<gene>
    <name evidence="6" type="ORF">LTR84_007339</name>
</gene>
<reference evidence="6 7" key="1">
    <citation type="submission" date="2023-08" db="EMBL/GenBank/DDBJ databases">
        <title>Black Yeasts Isolated from many extreme environments.</title>
        <authorList>
            <person name="Coleine C."/>
            <person name="Stajich J.E."/>
            <person name="Selbmann L."/>
        </authorList>
    </citation>
    <scope>NUCLEOTIDE SEQUENCE [LARGE SCALE GENOMIC DNA]</scope>
    <source>
        <strain evidence="6 7">CCFEE 5792</strain>
    </source>
</reference>
<dbReference type="PANTHER" id="PTHR43004:SF8">
    <property type="entry name" value="FAD-BINDING DOMAIN-CONTAINING PROTEIN-RELATED"/>
    <property type="match status" value="1"/>
</dbReference>
<dbReference type="Gene3D" id="3.40.30.120">
    <property type="match status" value="1"/>
</dbReference>
<keyword evidence="3" id="KW-0560">Oxidoreductase</keyword>
<keyword evidence="2" id="KW-0274">FAD</keyword>
<dbReference type="Gene3D" id="3.50.50.60">
    <property type="entry name" value="FAD/NAD(P)-binding domain"/>
    <property type="match status" value="1"/>
</dbReference>
<dbReference type="EMBL" id="JAVRRD010000029">
    <property type="protein sequence ID" value="KAK5046578.1"/>
    <property type="molecule type" value="Genomic_DNA"/>
</dbReference>
<dbReference type="PANTHER" id="PTHR43004">
    <property type="entry name" value="TRK SYSTEM POTASSIUM UPTAKE PROTEIN"/>
    <property type="match status" value="1"/>
</dbReference>
<dbReference type="GO" id="GO:0071949">
    <property type="term" value="F:FAD binding"/>
    <property type="evidence" value="ECO:0007669"/>
    <property type="project" value="InterPro"/>
</dbReference>
<dbReference type="InterPro" id="IPR050641">
    <property type="entry name" value="RIFMO-like"/>
</dbReference>
<evidence type="ECO:0000259" key="5">
    <source>
        <dbReference type="Pfam" id="PF01494"/>
    </source>
</evidence>
<dbReference type="RefSeq" id="XP_064702161.1">
    <property type="nucleotide sequence ID" value="XM_064850892.1"/>
</dbReference>
<dbReference type="InterPro" id="IPR036188">
    <property type="entry name" value="FAD/NAD-bd_sf"/>
</dbReference>
<sequence>MSIDKEENSTHQSHVVDQTSRMETRNGVAQYLPDIDTDVFIVGAGVTGLTVAALLAAAGVRAYTIAKHSGTAPSPRAHVTNQRTMEVFRDMGIEEAVRQVSTPLPLLGNGVICTSLTGLELGRYSCYGAGPHQLSDFAQASPSEMVNSPQHVLEQVLLTHAREKGAKINFSHELVGIEQSESGVVGKVRERQTGARYTVRAKYAIGADGGRSLVAERFGFGFEGQPGLMNMLTSWLEADVTEYTAYRPSCIYMIAQPGNAFWVGSGTLVAVKPYTEWLLNRQYNSEAEIDTSDDAVIAYARKTLGIPNLKIKVKDTSRWQVNNVYATENCRGRIFLAGDAAHRHPPASGLGSNTCVQDAYNLAWKLALVVSNKADSSLLESYNQERQPIAKQIVGHAIQTLYNFAKVPEALGFQQGQSIEEGYKSLEDLFSDVPGAEQRRTLLREAIDLQNRRSNALGLHLGQRYTDSSAIVDDGTPFPEHRRDPVLNYEPTTHPGAYLPHAWIEVKTRRMSTLDILEHGHFGLIIGIGGDPFINAAEAVGHELGVKLPVYKLGYRCPYDDVLGEWHAARGELGDQGALLVRPDRHIAWRTTSRPDDPEDALRRALRHVLGLDLRREQQLE</sequence>
<dbReference type="Pfam" id="PF21274">
    <property type="entry name" value="Rng_hyd_C"/>
    <property type="match status" value="1"/>
</dbReference>